<feature type="transmembrane region" description="Helical" evidence="5">
    <location>
        <begin position="45"/>
        <end position="70"/>
    </location>
</feature>
<keyword evidence="4 5" id="KW-0472">Membrane</keyword>
<proteinExistence type="predicted"/>
<keyword evidence="2 5" id="KW-0812">Transmembrane</keyword>
<feature type="transmembrane region" description="Helical" evidence="5">
    <location>
        <begin position="82"/>
        <end position="103"/>
    </location>
</feature>
<accession>A0ABV7ECG5</accession>
<evidence type="ECO:0000256" key="4">
    <source>
        <dbReference type="ARBA" id="ARBA00023136"/>
    </source>
</evidence>
<dbReference type="Proteomes" id="UP001595456">
    <property type="component" value="Unassembled WGS sequence"/>
</dbReference>
<comment type="caution">
    <text evidence="7">The sequence shown here is derived from an EMBL/GenBank/DDBJ whole genome shotgun (WGS) entry which is preliminary data.</text>
</comment>
<organism evidence="7 8">
    <name type="scientific">Alteraurantiacibacter palmitatis</name>
    <dbReference type="NCBI Taxonomy" id="2054628"/>
    <lineage>
        <taxon>Bacteria</taxon>
        <taxon>Pseudomonadati</taxon>
        <taxon>Pseudomonadota</taxon>
        <taxon>Alphaproteobacteria</taxon>
        <taxon>Sphingomonadales</taxon>
        <taxon>Erythrobacteraceae</taxon>
        <taxon>Alteraurantiacibacter</taxon>
    </lineage>
</organism>
<comment type="subcellular location">
    <subcellularLocation>
        <location evidence="1">Membrane</location>
        <topology evidence="1">Multi-pass membrane protein</topology>
    </subcellularLocation>
</comment>
<keyword evidence="3 5" id="KW-1133">Transmembrane helix</keyword>
<keyword evidence="8" id="KW-1185">Reference proteome</keyword>
<evidence type="ECO:0000313" key="8">
    <source>
        <dbReference type="Proteomes" id="UP001595456"/>
    </source>
</evidence>
<feature type="transmembrane region" description="Helical" evidence="5">
    <location>
        <begin position="166"/>
        <end position="184"/>
    </location>
</feature>
<sequence length="303" mass="33156">MSSAAAMQAKRQLREARRSRDLITPEGLSLPLTIAGWGARAGALVLDLIFLFLGALAVILALAAIGFGALEAMFEGTPSPAVELVVVLIILAFWLARYGYFLWFELGPRGATPGKRLIGIRVAARDGGRLTAEAVIARNLLRDIELFLPVVFLISLIDSDGPNDGVMGWAATVWLLVFMLFPLFNKDRLRAGDLVAGTWVVEAPRMKLASALSVVSSGARDYRFGEAELAVYGEHELQVLEGVLRQNNPDAMREVMQAICRKIGWDAGAGHEREFLEAFYAALRAHLERGMRFGKRKADKFSA</sequence>
<protein>
    <submittedName>
        <fullName evidence="7">RDD family protein</fullName>
    </submittedName>
</protein>
<evidence type="ECO:0000256" key="3">
    <source>
        <dbReference type="ARBA" id="ARBA00022989"/>
    </source>
</evidence>
<dbReference type="EMBL" id="JBHRST010000022">
    <property type="protein sequence ID" value="MFC3099090.1"/>
    <property type="molecule type" value="Genomic_DNA"/>
</dbReference>
<dbReference type="PANTHER" id="PTHR38480:SF1">
    <property type="entry name" value="SLR0254 PROTEIN"/>
    <property type="match status" value="1"/>
</dbReference>
<dbReference type="Pfam" id="PF06271">
    <property type="entry name" value="RDD"/>
    <property type="match status" value="1"/>
</dbReference>
<reference evidence="8" key="1">
    <citation type="journal article" date="2019" name="Int. J. Syst. Evol. Microbiol.">
        <title>The Global Catalogue of Microorganisms (GCM) 10K type strain sequencing project: providing services to taxonomists for standard genome sequencing and annotation.</title>
        <authorList>
            <consortium name="The Broad Institute Genomics Platform"/>
            <consortium name="The Broad Institute Genome Sequencing Center for Infectious Disease"/>
            <person name="Wu L."/>
            <person name="Ma J."/>
        </authorList>
    </citation>
    <scope>NUCLEOTIDE SEQUENCE [LARGE SCALE GENOMIC DNA]</scope>
    <source>
        <strain evidence="8">KCTC 52607</strain>
    </source>
</reference>
<dbReference type="PANTHER" id="PTHR38480">
    <property type="entry name" value="SLR0254 PROTEIN"/>
    <property type="match status" value="1"/>
</dbReference>
<dbReference type="RefSeq" id="WP_336924434.1">
    <property type="nucleotide sequence ID" value="NZ_JBANRO010000001.1"/>
</dbReference>
<evidence type="ECO:0000256" key="5">
    <source>
        <dbReference type="SAM" id="Phobius"/>
    </source>
</evidence>
<gene>
    <name evidence="7" type="ORF">ACFODU_14940</name>
</gene>
<evidence type="ECO:0000259" key="6">
    <source>
        <dbReference type="Pfam" id="PF06271"/>
    </source>
</evidence>
<evidence type="ECO:0000256" key="2">
    <source>
        <dbReference type="ARBA" id="ARBA00022692"/>
    </source>
</evidence>
<feature type="domain" description="RDD" evidence="6">
    <location>
        <begin position="35"/>
        <end position="197"/>
    </location>
</feature>
<feature type="transmembrane region" description="Helical" evidence="5">
    <location>
        <begin position="21"/>
        <end position="39"/>
    </location>
</feature>
<dbReference type="InterPro" id="IPR010432">
    <property type="entry name" value="RDD"/>
</dbReference>
<name>A0ABV7ECG5_9SPHN</name>
<evidence type="ECO:0000313" key="7">
    <source>
        <dbReference type="EMBL" id="MFC3099090.1"/>
    </source>
</evidence>
<evidence type="ECO:0000256" key="1">
    <source>
        <dbReference type="ARBA" id="ARBA00004141"/>
    </source>
</evidence>